<evidence type="ECO:0000256" key="10">
    <source>
        <dbReference type="ARBA" id="ARBA00023136"/>
    </source>
</evidence>
<protein>
    <recommendedName>
        <fullName evidence="12">Cytochrome c-type biogenesis protein CcmE</fullName>
    </recommendedName>
    <alternativeName>
        <fullName evidence="12">Cytochrome c maturation protein E</fullName>
    </alternativeName>
    <alternativeName>
        <fullName evidence="12">Heme chaperone CcmE</fullName>
    </alternativeName>
</protein>
<accession>A0A1N7JJX6</accession>
<evidence type="ECO:0000256" key="12">
    <source>
        <dbReference type="HAMAP-Rule" id="MF_01959"/>
    </source>
</evidence>
<dbReference type="PANTHER" id="PTHR34128">
    <property type="entry name" value="CYTOCHROME C-TYPE BIOGENESIS PROTEIN CCME HOMOLOG, MITOCHONDRIAL"/>
    <property type="match status" value="1"/>
</dbReference>
<dbReference type="InterPro" id="IPR012340">
    <property type="entry name" value="NA-bd_OB-fold"/>
</dbReference>
<sequence>MTRKKRRLMLVGLGMLLLGSATALTLTAFQDNLVFFYSPSDVQEKHVDPGRRFRLGGLVEEGSVHKDGTTVRFNVTDLNNSLPVSFTGILPDLFREGQGVVAEGALDGSGTFKAVEVLAKHDENYMPPEVAESLKKSGKWTGAETERMKEQGHPAGMTAPASAK</sequence>
<dbReference type="InterPro" id="IPR036127">
    <property type="entry name" value="CcmE-like_sf"/>
</dbReference>
<feature type="signal peptide" evidence="15">
    <location>
        <begin position="1"/>
        <end position="23"/>
    </location>
</feature>
<keyword evidence="17" id="KW-1185">Reference proteome</keyword>
<evidence type="ECO:0000256" key="13">
    <source>
        <dbReference type="PIRSR" id="PIRSR604329-50"/>
    </source>
</evidence>
<name>A0A1N7JJX6_9PROT</name>
<keyword evidence="6 12" id="KW-0201">Cytochrome c-type biogenesis</keyword>
<evidence type="ECO:0000256" key="3">
    <source>
        <dbReference type="ARBA" id="ARBA00022617"/>
    </source>
</evidence>
<feature type="binding site" description="axial binding residue" evidence="12 13">
    <location>
        <position position="125"/>
    </location>
    <ligand>
        <name>heme</name>
        <dbReference type="ChEBI" id="CHEBI:30413"/>
    </ligand>
    <ligandPart>
        <name>Fe</name>
        <dbReference type="ChEBI" id="CHEBI:18248"/>
    </ligandPart>
</feature>
<evidence type="ECO:0000256" key="15">
    <source>
        <dbReference type="SAM" id="SignalP"/>
    </source>
</evidence>
<evidence type="ECO:0000256" key="7">
    <source>
        <dbReference type="ARBA" id="ARBA00022968"/>
    </source>
</evidence>
<dbReference type="NCBIfam" id="NF009727">
    <property type="entry name" value="PRK13254.1-1"/>
    <property type="match status" value="1"/>
</dbReference>
<dbReference type="PANTHER" id="PTHR34128:SF2">
    <property type="entry name" value="CYTOCHROME C-TYPE BIOGENESIS PROTEIN CCME HOMOLOG, MITOCHONDRIAL"/>
    <property type="match status" value="1"/>
</dbReference>
<dbReference type="GO" id="GO:0020037">
    <property type="term" value="F:heme binding"/>
    <property type="evidence" value="ECO:0007669"/>
    <property type="project" value="InterPro"/>
</dbReference>
<keyword evidence="4 12" id="KW-0812">Transmembrane</keyword>
<evidence type="ECO:0000313" key="16">
    <source>
        <dbReference type="EMBL" id="SIS49627.1"/>
    </source>
</evidence>
<evidence type="ECO:0000256" key="5">
    <source>
        <dbReference type="ARBA" id="ARBA00022723"/>
    </source>
</evidence>
<evidence type="ECO:0000256" key="6">
    <source>
        <dbReference type="ARBA" id="ARBA00022748"/>
    </source>
</evidence>
<keyword evidence="5 12" id="KW-0479">Metal-binding</keyword>
<reference evidence="16 17" key="1">
    <citation type="submission" date="2017-01" db="EMBL/GenBank/DDBJ databases">
        <authorList>
            <person name="Mah S.A."/>
            <person name="Swanson W.J."/>
            <person name="Moy G.W."/>
            <person name="Vacquier V.D."/>
        </authorList>
    </citation>
    <scope>NUCLEOTIDE SEQUENCE [LARGE SCALE GENOMIC DNA]</scope>
    <source>
        <strain evidence="16 17">DSM 11589</strain>
    </source>
</reference>
<feature type="topological domain" description="Extracellular" evidence="12">
    <location>
        <begin position="29"/>
        <end position="164"/>
    </location>
</feature>
<dbReference type="GO" id="GO:0017004">
    <property type="term" value="P:cytochrome complex assembly"/>
    <property type="evidence" value="ECO:0007669"/>
    <property type="project" value="UniProtKB-KW"/>
</dbReference>
<dbReference type="HAMAP" id="MF_01959">
    <property type="entry name" value="CcmE"/>
    <property type="match status" value="1"/>
</dbReference>
<evidence type="ECO:0000256" key="2">
    <source>
        <dbReference type="ARBA" id="ARBA00022475"/>
    </source>
</evidence>
<feature type="region of interest" description="Disordered" evidence="14">
    <location>
        <begin position="128"/>
        <end position="164"/>
    </location>
</feature>
<comment type="function">
    <text evidence="11 12">Heme chaperone required for the biogenesis of c-type cytochromes. Transiently binds heme delivered by CcmC and transfers the heme to apo-cytochromes in a process facilitated by CcmF and CcmH.</text>
</comment>
<dbReference type="GO" id="GO:0017003">
    <property type="term" value="P:protein-heme linkage"/>
    <property type="evidence" value="ECO:0007669"/>
    <property type="project" value="UniProtKB-UniRule"/>
</dbReference>
<evidence type="ECO:0000256" key="8">
    <source>
        <dbReference type="ARBA" id="ARBA00022989"/>
    </source>
</evidence>
<dbReference type="NCBIfam" id="NF009729">
    <property type="entry name" value="PRK13254.1-3"/>
    <property type="match status" value="1"/>
</dbReference>
<evidence type="ECO:0000256" key="9">
    <source>
        <dbReference type="ARBA" id="ARBA00023004"/>
    </source>
</evidence>
<keyword evidence="9 12" id="KW-0408">Iron</keyword>
<dbReference type="RefSeq" id="WP_076399218.1">
    <property type="nucleotide sequence ID" value="NZ_FTOA01000002.1"/>
</dbReference>
<dbReference type="AlphaFoldDB" id="A0A1N7JJX6"/>
<comment type="subcellular location">
    <subcellularLocation>
        <location evidence="1">Cell inner membrane</location>
    </subcellularLocation>
    <subcellularLocation>
        <location evidence="12">Cell membrane</location>
        <topology evidence="12">Single-pass type II membrane protein</topology>
    </subcellularLocation>
</comment>
<dbReference type="InterPro" id="IPR004329">
    <property type="entry name" value="CcmE"/>
</dbReference>
<keyword evidence="8 12" id="KW-1133">Transmembrane helix</keyword>
<organism evidence="16 17">
    <name type="scientific">Insolitispirillum peregrinum</name>
    <dbReference type="NCBI Taxonomy" id="80876"/>
    <lineage>
        <taxon>Bacteria</taxon>
        <taxon>Pseudomonadati</taxon>
        <taxon>Pseudomonadota</taxon>
        <taxon>Alphaproteobacteria</taxon>
        <taxon>Rhodospirillales</taxon>
        <taxon>Novispirillaceae</taxon>
        <taxon>Insolitispirillum</taxon>
    </lineage>
</organism>
<dbReference type="NCBIfam" id="NF009731">
    <property type="entry name" value="PRK13254.1-5"/>
    <property type="match status" value="1"/>
</dbReference>
<keyword evidence="2 12" id="KW-1003">Cell membrane</keyword>
<keyword evidence="3 12" id="KW-0349">Heme</keyword>
<dbReference type="STRING" id="80876.SAMN05421779_102342"/>
<dbReference type="Gene3D" id="2.40.50.140">
    <property type="entry name" value="Nucleic acid-binding proteins"/>
    <property type="match status" value="1"/>
</dbReference>
<dbReference type="SUPFAM" id="SSF82093">
    <property type="entry name" value="Heme chaperone CcmE"/>
    <property type="match status" value="1"/>
</dbReference>
<dbReference type="FunFam" id="2.40.50.140:FF:000104">
    <property type="entry name" value="Cytochrome c-type biogenesis protein CcmE"/>
    <property type="match status" value="1"/>
</dbReference>
<evidence type="ECO:0000313" key="17">
    <source>
        <dbReference type="Proteomes" id="UP000185678"/>
    </source>
</evidence>
<gene>
    <name evidence="12" type="primary">ccmE</name>
    <name evidence="12" type="synonym">cycJ</name>
    <name evidence="16" type="ORF">SAMN05421779_102342</name>
</gene>
<dbReference type="GO" id="GO:0005886">
    <property type="term" value="C:plasma membrane"/>
    <property type="evidence" value="ECO:0007669"/>
    <property type="project" value="UniProtKB-SubCell"/>
</dbReference>
<evidence type="ECO:0000256" key="14">
    <source>
        <dbReference type="SAM" id="MobiDB-lite"/>
    </source>
</evidence>
<feature type="binding site" description="covalent" evidence="12 13">
    <location>
        <position position="121"/>
    </location>
    <ligand>
        <name>heme</name>
        <dbReference type="ChEBI" id="CHEBI:30413"/>
    </ligand>
</feature>
<dbReference type="Proteomes" id="UP000185678">
    <property type="component" value="Unassembled WGS sequence"/>
</dbReference>
<evidence type="ECO:0000256" key="11">
    <source>
        <dbReference type="ARBA" id="ARBA00056663"/>
    </source>
</evidence>
<keyword evidence="10 12" id="KW-0472">Membrane</keyword>
<proteinExistence type="inferred from homology"/>
<keyword evidence="7 12" id="KW-0735">Signal-anchor</keyword>
<dbReference type="OrthoDB" id="9793584at2"/>
<dbReference type="EMBL" id="FTOA01000002">
    <property type="protein sequence ID" value="SIS49627.1"/>
    <property type="molecule type" value="Genomic_DNA"/>
</dbReference>
<dbReference type="Pfam" id="PF03100">
    <property type="entry name" value="CcmE"/>
    <property type="match status" value="1"/>
</dbReference>
<keyword evidence="15" id="KW-0732">Signal</keyword>
<comment type="similarity">
    <text evidence="12">Belongs to the CcmE/CycJ family.</text>
</comment>
<dbReference type="GO" id="GO:0046872">
    <property type="term" value="F:metal ion binding"/>
    <property type="evidence" value="ECO:0007669"/>
    <property type="project" value="UniProtKB-KW"/>
</dbReference>
<evidence type="ECO:0000256" key="4">
    <source>
        <dbReference type="ARBA" id="ARBA00022692"/>
    </source>
</evidence>
<evidence type="ECO:0000256" key="1">
    <source>
        <dbReference type="ARBA" id="ARBA00004533"/>
    </source>
</evidence>
<feature type="topological domain" description="Cytoplasmic" evidence="12">
    <location>
        <begin position="1"/>
        <end position="7"/>
    </location>
</feature>
<feature type="chain" id="PRO_5012726821" description="Cytochrome c-type biogenesis protein CcmE" evidence="15">
    <location>
        <begin position="24"/>
        <end position="164"/>
    </location>
</feature>